<sequence>MPNILLVEDSPTQALQIKLLLESANHAVTCCDDGTAAIEHLINGTSEIVVTDLEMPLMNGLELIKKMQADFPDIPAVLVTGRGSERLAAEALRVGATAYVPKSMLDEMLIGTVEDVLGVMRSDRSYAQLIECTVENRLVFEIPNDPRLLSTAIDLVMQLAGGMQLLSGVDRYRVGNALRHAGSNAIYRGNLGLSREQWQQRDSEDDEITGDHPLVSERMKLSPYKDRKIHIEARLMRDLIRIVIRDEGQGFDTREALSSKGDTLDENQGRGLVLIRNFMDKVSFNDAGNEITLIKHCVKH</sequence>
<dbReference type="RefSeq" id="WP_145082884.1">
    <property type="nucleotide sequence ID" value="NZ_CP036298.1"/>
</dbReference>
<dbReference type="SMART" id="SM00448">
    <property type="entry name" value="REC"/>
    <property type="match status" value="1"/>
</dbReference>
<dbReference type="Pfam" id="PF00072">
    <property type="entry name" value="Response_reg"/>
    <property type="match status" value="1"/>
</dbReference>
<dbReference type="OrthoDB" id="9770645at2"/>
<name>A0A518GDF1_9BACT</name>
<dbReference type="AlphaFoldDB" id="A0A518GDF1"/>
<dbReference type="PANTHER" id="PTHR44591">
    <property type="entry name" value="STRESS RESPONSE REGULATOR PROTEIN 1"/>
    <property type="match status" value="1"/>
</dbReference>
<dbReference type="PANTHER" id="PTHR44591:SF3">
    <property type="entry name" value="RESPONSE REGULATORY DOMAIN-CONTAINING PROTEIN"/>
    <property type="match status" value="1"/>
</dbReference>
<evidence type="ECO:0000256" key="2">
    <source>
        <dbReference type="PROSITE-ProRule" id="PRU00169"/>
    </source>
</evidence>
<dbReference type="KEGG" id="ahel:Q31a_50090"/>
<dbReference type="InterPro" id="IPR050595">
    <property type="entry name" value="Bact_response_regulator"/>
</dbReference>
<dbReference type="Gene3D" id="3.30.565.10">
    <property type="entry name" value="Histidine kinase-like ATPase, C-terminal domain"/>
    <property type="match status" value="1"/>
</dbReference>
<accession>A0A518GDF1</accession>
<dbReference type="SUPFAM" id="SSF52172">
    <property type="entry name" value="CheY-like"/>
    <property type="match status" value="1"/>
</dbReference>
<keyword evidence="1 2" id="KW-0597">Phosphoprotein</keyword>
<evidence type="ECO:0000313" key="4">
    <source>
        <dbReference type="EMBL" id="QDV26635.1"/>
    </source>
</evidence>
<dbReference type="InterPro" id="IPR011006">
    <property type="entry name" value="CheY-like_superfamily"/>
</dbReference>
<dbReference type="GO" id="GO:0000160">
    <property type="term" value="P:phosphorelay signal transduction system"/>
    <property type="evidence" value="ECO:0007669"/>
    <property type="project" value="InterPro"/>
</dbReference>
<organism evidence="4 5">
    <name type="scientific">Aureliella helgolandensis</name>
    <dbReference type="NCBI Taxonomy" id="2527968"/>
    <lineage>
        <taxon>Bacteria</taxon>
        <taxon>Pseudomonadati</taxon>
        <taxon>Planctomycetota</taxon>
        <taxon>Planctomycetia</taxon>
        <taxon>Pirellulales</taxon>
        <taxon>Pirellulaceae</taxon>
        <taxon>Aureliella</taxon>
    </lineage>
</organism>
<evidence type="ECO:0000256" key="1">
    <source>
        <dbReference type="ARBA" id="ARBA00022553"/>
    </source>
</evidence>
<feature type="domain" description="Response regulatory" evidence="3">
    <location>
        <begin position="3"/>
        <end position="117"/>
    </location>
</feature>
<dbReference type="Pfam" id="PF13581">
    <property type="entry name" value="HATPase_c_2"/>
    <property type="match status" value="1"/>
</dbReference>
<dbReference type="InterPro" id="IPR001789">
    <property type="entry name" value="Sig_transdc_resp-reg_receiver"/>
</dbReference>
<gene>
    <name evidence="4" type="ORF">Q31a_50090</name>
</gene>
<evidence type="ECO:0000313" key="5">
    <source>
        <dbReference type="Proteomes" id="UP000318017"/>
    </source>
</evidence>
<keyword evidence="5" id="KW-1185">Reference proteome</keyword>
<feature type="modified residue" description="4-aspartylphosphate" evidence="2">
    <location>
        <position position="52"/>
    </location>
</feature>
<dbReference type="EMBL" id="CP036298">
    <property type="protein sequence ID" value="QDV26635.1"/>
    <property type="molecule type" value="Genomic_DNA"/>
</dbReference>
<dbReference type="Gene3D" id="3.40.50.2300">
    <property type="match status" value="1"/>
</dbReference>
<proteinExistence type="predicted"/>
<dbReference type="Proteomes" id="UP000318017">
    <property type="component" value="Chromosome"/>
</dbReference>
<reference evidence="4 5" key="1">
    <citation type="submission" date="2019-02" db="EMBL/GenBank/DDBJ databases">
        <title>Deep-cultivation of Planctomycetes and their phenomic and genomic characterization uncovers novel biology.</title>
        <authorList>
            <person name="Wiegand S."/>
            <person name="Jogler M."/>
            <person name="Boedeker C."/>
            <person name="Pinto D."/>
            <person name="Vollmers J."/>
            <person name="Rivas-Marin E."/>
            <person name="Kohn T."/>
            <person name="Peeters S.H."/>
            <person name="Heuer A."/>
            <person name="Rast P."/>
            <person name="Oberbeckmann S."/>
            <person name="Bunk B."/>
            <person name="Jeske O."/>
            <person name="Meyerdierks A."/>
            <person name="Storesund J.E."/>
            <person name="Kallscheuer N."/>
            <person name="Luecker S."/>
            <person name="Lage O.M."/>
            <person name="Pohl T."/>
            <person name="Merkel B.J."/>
            <person name="Hornburger P."/>
            <person name="Mueller R.-W."/>
            <person name="Bruemmer F."/>
            <person name="Labrenz M."/>
            <person name="Spormann A.M."/>
            <person name="Op den Camp H."/>
            <person name="Overmann J."/>
            <person name="Amann R."/>
            <person name="Jetten M.S.M."/>
            <person name="Mascher T."/>
            <person name="Medema M.H."/>
            <person name="Devos D.P."/>
            <person name="Kaster A.-K."/>
            <person name="Ovreas L."/>
            <person name="Rohde M."/>
            <person name="Galperin M.Y."/>
            <person name="Jogler C."/>
        </authorList>
    </citation>
    <scope>NUCLEOTIDE SEQUENCE [LARGE SCALE GENOMIC DNA]</scope>
    <source>
        <strain evidence="4 5">Q31a</strain>
    </source>
</reference>
<dbReference type="CDD" id="cd16936">
    <property type="entry name" value="HATPase_RsbW-like"/>
    <property type="match status" value="1"/>
</dbReference>
<dbReference type="CDD" id="cd00156">
    <property type="entry name" value="REC"/>
    <property type="match status" value="1"/>
</dbReference>
<evidence type="ECO:0000259" key="3">
    <source>
        <dbReference type="PROSITE" id="PS50110"/>
    </source>
</evidence>
<dbReference type="InterPro" id="IPR036890">
    <property type="entry name" value="HATPase_C_sf"/>
</dbReference>
<dbReference type="InterPro" id="IPR003594">
    <property type="entry name" value="HATPase_dom"/>
</dbReference>
<dbReference type="SUPFAM" id="SSF55874">
    <property type="entry name" value="ATPase domain of HSP90 chaperone/DNA topoisomerase II/histidine kinase"/>
    <property type="match status" value="1"/>
</dbReference>
<protein>
    <recommendedName>
        <fullName evidence="3">Response regulatory domain-containing protein</fullName>
    </recommendedName>
</protein>
<dbReference type="PROSITE" id="PS50110">
    <property type="entry name" value="RESPONSE_REGULATORY"/>
    <property type="match status" value="1"/>
</dbReference>